<dbReference type="InterPro" id="IPR017205">
    <property type="entry name" value="Sig_transdc_His_kinase_ChrS"/>
</dbReference>
<proteinExistence type="predicted"/>
<evidence type="ECO:0000256" key="8">
    <source>
        <dbReference type="ARBA" id="ARBA00022679"/>
    </source>
</evidence>
<keyword evidence="16" id="KW-0472">Membrane</keyword>
<dbReference type="EC" id="2.7.13.3" evidence="4"/>
<evidence type="ECO:0000313" key="18">
    <source>
        <dbReference type="EMBL" id="MFC7183023.1"/>
    </source>
</evidence>
<dbReference type="Gene3D" id="1.20.5.1930">
    <property type="match status" value="1"/>
</dbReference>
<keyword evidence="19" id="KW-1185">Reference proteome</keyword>
<keyword evidence="10 18" id="KW-0418">Kinase</keyword>
<keyword evidence="16" id="KW-1133">Transmembrane helix</keyword>
<keyword evidence="13" id="KW-0411">Iron-sulfur</keyword>
<evidence type="ECO:0000256" key="12">
    <source>
        <dbReference type="ARBA" id="ARBA00023012"/>
    </source>
</evidence>
<dbReference type="Gene3D" id="3.30.565.10">
    <property type="entry name" value="Histidine kinase-like ATPase, C-terminal domain"/>
    <property type="match status" value="1"/>
</dbReference>
<keyword evidence="12" id="KW-0902">Two-component regulatory system</keyword>
<comment type="subcellular location">
    <subcellularLocation>
        <location evidence="3">Cytoplasm</location>
    </subcellularLocation>
</comment>
<dbReference type="CDD" id="cd16917">
    <property type="entry name" value="HATPase_UhpB-NarQ-NarX-like"/>
    <property type="match status" value="1"/>
</dbReference>
<dbReference type="RefSeq" id="WP_380232167.1">
    <property type="nucleotide sequence ID" value="NZ_JBHSVH010000002.1"/>
</dbReference>
<evidence type="ECO:0000256" key="16">
    <source>
        <dbReference type="SAM" id="Phobius"/>
    </source>
</evidence>
<evidence type="ECO:0000256" key="4">
    <source>
        <dbReference type="ARBA" id="ARBA00012438"/>
    </source>
</evidence>
<feature type="transmembrane region" description="Helical" evidence="16">
    <location>
        <begin position="52"/>
        <end position="70"/>
    </location>
</feature>
<feature type="domain" description="Histidine kinase" evidence="17">
    <location>
        <begin position="335"/>
        <end position="428"/>
    </location>
</feature>
<evidence type="ECO:0000313" key="19">
    <source>
        <dbReference type="Proteomes" id="UP001596435"/>
    </source>
</evidence>
<keyword evidence="16" id="KW-0812">Transmembrane</keyword>
<dbReference type="PROSITE" id="PS50109">
    <property type="entry name" value="HIS_KIN"/>
    <property type="match status" value="1"/>
</dbReference>
<comment type="caution">
    <text evidence="18">The sequence shown here is derived from an EMBL/GenBank/DDBJ whole genome shotgun (WGS) entry which is preliminary data.</text>
</comment>
<evidence type="ECO:0000256" key="2">
    <source>
        <dbReference type="ARBA" id="ARBA00001966"/>
    </source>
</evidence>
<name>A0ABW2G6U9_9ACTN</name>
<keyword evidence="9" id="KW-0479">Metal-binding</keyword>
<dbReference type="PRINTS" id="PR00344">
    <property type="entry name" value="BCTRLSENSOR"/>
</dbReference>
<comment type="function">
    <text evidence="14">Member of the two-component regulatory system NreB/NreC involved in the control of dissimilatory nitrate/nitrite reduction in response to oxygen. NreB functions as a direct oxygen sensor histidine kinase which is autophosphorylated, in the absence of oxygen, probably at the conserved histidine residue, and transfers its phosphate group probably to a conserved aspartate residue of NreC. NreB/NreC activates the expression of the nitrate (narGHJI) and nitrite (nir) reductase operons, as well as the putative nitrate transporter gene narT.</text>
</comment>
<keyword evidence="8" id="KW-0808">Transferase</keyword>
<comment type="cofactor">
    <cofactor evidence="2">
        <name>[4Fe-4S] cluster</name>
        <dbReference type="ChEBI" id="CHEBI:49883"/>
    </cofactor>
</comment>
<dbReference type="Pfam" id="PF07730">
    <property type="entry name" value="HisKA_3"/>
    <property type="match status" value="1"/>
</dbReference>
<evidence type="ECO:0000256" key="7">
    <source>
        <dbReference type="ARBA" id="ARBA00022490"/>
    </source>
</evidence>
<gene>
    <name evidence="18" type="ORF">ACFQMG_26065</name>
</gene>
<evidence type="ECO:0000256" key="5">
    <source>
        <dbReference type="ARBA" id="ARBA00017322"/>
    </source>
</evidence>
<evidence type="ECO:0000256" key="11">
    <source>
        <dbReference type="ARBA" id="ARBA00023004"/>
    </source>
</evidence>
<dbReference type="PANTHER" id="PTHR24421">
    <property type="entry name" value="NITRATE/NITRITE SENSOR PROTEIN NARX-RELATED"/>
    <property type="match status" value="1"/>
</dbReference>
<evidence type="ECO:0000256" key="14">
    <source>
        <dbReference type="ARBA" id="ARBA00024827"/>
    </source>
</evidence>
<evidence type="ECO:0000256" key="9">
    <source>
        <dbReference type="ARBA" id="ARBA00022723"/>
    </source>
</evidence>
<feature type="transmembrane region" description="Helical" evidence="16">
    <location>
        <begin position="27"/>
        <end position="46"/>
    </location>
</feature>
<dbReference type="InterPro" id="IPR050482">
    <property type="entry name" value="Sensor_HK_TwoCompSys"/>
</dbReference>
<dbReference type="InterPro" id="IPR036890">
    <property type="entry name" value="HATPase_C_sf"/>
</dbReference>
<dbReference type="SMART" id="SM00387">
    <property type="entry name" value="HATPase_c"/>
    <property type="match status" value="1"/>
</dbReference>
<keyword evidence="7" id="KW-0963">Cytoplasm</keyword>
<feature type="transmembrane region" description="Helical" evidence="16">
    <location>
        <begin position="156"/>
        <end position="180"/>
    </location>
</feature>
<evidence type="ECO:0000256" key="6">
    <source>
        <dbReference type="ARBA" id="ARBA00022485"/>
    </source>
</evidence>
<dbReference type="PIRSF" id="PIRSF037434">
    <property type="entry name" value="STHK_ChrS"/>
    <property type="match status" value="1"/>
</dbReference>
<dbReference type="EMBL" id="JBHTAJ010000058">
    <property type="protein sequence ID" value="MFC7183023.1"/>
    <property type="molecule type" value="Genomic_DNA"/>
</dbReference>
<evidence type="ECO:0000259" key="17">
    <source>
        <dbReference type="PROSITE" id="PS50109"/>
    </source>
</evidence>
<evidence type="ECO:0000256" key="3">
    <source>
        <dbReference type="ARBA" id="ARBA00004496"/>
    </source>
</evidence>
<dbReference type="InterPro" id="IPR005467">
    <property type="entry name" value="His_kinase_dom"/>
</dbReference>
<dbReference type="Pfam" id="PF02518">
    <property type="entry name" value="HATPase_c"/>
    <property type="match status" value="1"/>
</dbReference>
<keyword evidence="11" id="KW-0408">Iron</keyword>
<dbReference type="Proteomes" id="UP001596435">
    <property type="component" value="Unassembled WGS sequence"/>
</dbReference>
<keyword evidence="6" id="KW-0004">4Fe-4S</keyword>
<feature type="transmembrane region" description="Helical" evidence="16">
    <location>
        <begin position="82"/>
        <end position="102"/>
    </location>
</feature>
<accession>A0ABW2G6U9</accession>
<dbReference type="PANTHER" id="PTHR24421:SF62">
    <property type="entry name" value="SENSORY TRANSDUCTION HISTIDINE KINASE"/>
    <property type="match status" value="1"/>
</dbReference>
<reference evidence="19" key="1">
    <citation type="journal article" date="2019" name="Int. J. Syst. Evol. Microbiol.">
        <title>The Global Catalogue of Microorganisms (GCM) 10K type strain sequencing project: providing services to taxonomists for standard genome sequencing and annotation.</title>
        <authorList>
            <consortium name="The Broad Institute Genomics Platform"/>
            <consortium name="The Broad Institute Genome Sequencing Center for Infectious Disease"/>
            <person name="Wu L."/>
            <person name="Ma J."/>
        </authorList>
    </citation>
    <scope>NUCLEOTIDE SEQUENCE [LARGE SCALE GENOMIC DNA]</scope>
    <source>
        <strain evidence="19">CGMCC 1.12859</strain>
    </source>
</reference>
<dbReference type="InterPro" id="IPR011712">
    <property type="entry name" value="Sig_transdc_His_kin_sub3_dim/P"/>
</dbReference>
<sequence>MAEVGGAGPGGSGAERLERRERRLSRAIGVLPYGALAVSTALAVGVRVPGAAPLRVSLFWSGAALGWLLVREALNRVAFGPRAAGPVAVAHFAGLLVLIAVLNLGNPVYGFLGLGGYLHTLLYLPRRAQAVGVALTACPVALSQVGGRIPDGRDAWFGYLAVLFFNLLVAGMLVAFGRVVEAQARHHRQAARELAQANARLAGTLAENAGLHAQLVQQAREAGATDERQRMAREIHDTVAQGLAGIVTQLQAAQHTAQPAARGRHLENAAALARESLVEARRAVAALGPRQLLDAELPAALEELVAGWGRLHGVAAELAVTGGPCPLHPEVEVALLRAAQESLANVAKHAAASRVRLTLSYMAGLVTLDVRDDGRGFDPAGVAGSADGRGGYGLAVMRERVQALAGRLEIESEPGGGTAVSAALPALAREERHG</sequence>
<protein>
    <recommendedName>
        <fullName evidence="5">Oxygen sensor histidine kinase NreB</fullName>
        <ecNumber evidence="4">2.7.13.3</ecNumber>
    </recommendedName>
    <alternativeName>
        <fullName evidence="15">Nitrogen regulation protein B</fullName>
    </alternativeName>
</protein>
<evidence type="ECO:0000256" key="10">
    <source>
        <dbReference type="ARBA" id="ARBA00022777"/>
    </source>
</evidence>
<evidence type="ECO:0000256" key="15">
    <source>
        <dbReference type="ARBA" id="ARBA00030800"/>
    </source>
</evidence>
<dbReference type="InterPro" id="IPR003594">
    <property type="entry name" value="HATPase_dom"/>
</dbReference>
<dbReference type="GO" id="GO:0016301">
    <property type="term" value="F:kinase activity"/>
    <property type="evidence" value="ECO:0007669"/>
    <property type="project" value="UniProtKB-KW"/>
</dbReference>
<comment type="catalytic activity">
    <reaction evidence="1">
        <text>ATP + protein L-histidine = ADP + protein N-phospho-L-histidine.</text>
        <dbReference type="EC" id="2.7.13.3"/>
    </reaction>
</comment>
<dbReference type="InterPro" id="IPR004358">
    <property type="entry name" value="Sig_transdc_His_kin-like_C"/>
</dbReference>
<evidence type="ECO:0000256" key="13">
    <source>
        <dbReference type="ARBA" id="ARBA00023014"/>
    </source>
</evidence>
<dbReference type="SUPFAM" id="SSF55874">
    <property type="entry name" value="ATPase domain of HSP90 chaperone/DNA topoisomerase II/histidine kinase"/>
    <property type="match status" value="1"/>
</dbReference>
<organism evidence="18 19">
    <name type="scientific">Kitasatospora paranensis</name>
    <dbReference type="NCBI Taxonomy" id="258053"/>
    <lineage>
        <taxon>Bacteria</taxon>
        <taxon>Bacillati</taxon>
        <taxon>Actinomycetota</taxon>
        <taxon>Actinomycetes</taxon>
        <taxon>Kitasatosporales</taxon>
        <taxon>Streptomycetaceae</taxon>
        <taxon>Kitasatospora</taxon>
    </lineage>
</organism>
<evidence type="ECO:0000256" key="1">
    <source>
        <dbReference type="ARBA" id="ARBA00000085"/>
    </source>
</evidence>